<dbReference type="RefSeq" id="XP_022140207.1">
    <property type="nucleotide sequence ID" value="XM_022284515.1"/>
</dbReference>
<name>A0A6J1CG66_MOMCH</name>
<protein>
    <submittedName>
        <fullName evidence="7">9-cis-epoxycarotenoid dioxygenase NCED3, chloroplastic-like</fullName>
    </submittedName>
</protein>
<dbReference type="GO" id="GO:0010436">
    <property type="term" value="F:carotenoid dioxygenase activity"/>
    <property type="evidence" value="ECO:0007669"/>
    <property type="project" value="TreeGrafter"/>
</dbReference>
<reference evidence="7" key="1">
    <citation type="submission" date="2025-08" db="UniProtKB">
        <authorList>
            <consortium name="RefSeq"/>
        </authorList>
    </citation>
    <scope>IDENTIFICATION</scope>
</reference>
<dbReference type="Pfam" id="PF03055">
    <property type="entry name" value="RPE65"/>
    <property type="match status" value="1"/>
</dbReference>
<evidence type="ECO:0000256" key="3">
    <source>
        <dbReference type="ARBA" id="ARBA00022964"/>
    </source>
</evidence>
<keyword evidence="4 5" id="KW-0408">Iron</keyword>
<organism evidence="6 7">
    <name type="scientific">Momordica charantia</name>
    <name type="common">Bitter gourd</name>
    <name type="synonym">Balsam pear</name>
    <dbReference type="NCBI Taxonomy" id="3673"/>
    <lineage>
        <taxon>Eukaryota</taxon>
        <taxon>Viridiplantae</taxon>
        <taxon>Streptophyta</taxon>
        <taxon>Embryophyta</taxon>
        <taxon>Tracheophyta</taxon>
        <taxon>Spermatophyta</taxon>
        <taxon>Magnoliopsida</taxon>
        <taxon>eudicotyledons</taxon>
        <taxon>Gunneridae</taxon>
        <taxon>Pentapetalae</taxon>
        <taxon>rosids</taxon>
        <taxon>fabids</taxon>
        <taxon>Cucurbitales</taxon>
        <taxon>Cucurbitaceae</taxon>
        <taxon>Momordiceae</taxon>
        <taxon>Momordica</taxon>
    </lineage>
</organism>
<keyword evidence="2 5" id="KW-0479">Metal-binding</keyword>
<dbReference type="InterPro" id="IPR004294">
    <property type="entry name" value="Carotenoid_Oase"/>
</dbReference>
<dbReference type="GO" id="GO:0046872">
    <property type="term" value="F:metal ion binding"/>
    <property type="evidence" value="ECO:0007669"/>
    <property type="project" value="UniProtKB-KW"/>
</dbReference>
<keyword evidence="3" id="KW-0560">Oxidoreductase</keyword>
<dbReference type="PANTHER" id="PTHR10543:SF123">
    <property type="entry name" value="9-CIS-EPOXYCAROTENOID DIOXYGENASE NCED5, CHLOROPLASTIC-RELATED"/>
    <property type="match status" value="1"/>
</dbReference>
<sequence>MAITEPWPKVSGIAKVDVRSGEMKRYVYGEDRYGGEPYLMGKSEKEEEGFIMAMVHDERRGKSELQIVNAMDLEMEASVELPTRVPYGFHGTFIDANDLAHQA</sequence>
<keyword evidence="6" id="KW-1185">Reference proteome</keyword>
<evidence type="ECO:0000313" key="6">
    <source>
        <dbReference type="Proteomes" id="UP000504603"/>
    </source>
</evidence>
<dbReference type="GeneID" id="111010932"/>
<dbReference type="GO" id="GO:0009570">
    <property type="term" value="C:chloroplast stroma"/>
    <property type="evidence" value="ECO:0007669"/>
    <property type="project" value="TreeGrafter"/>
</dbReference>
<evidence type="ECO:0000256" key="2">
    <source>
        <dbReference type="ARBA" id="ARBA00022723"/>
    </source>
</evidence>
<dbReference type="OrthoDB" id="1704232at2759"/>
<evidence type="ECO:0000256" key="5">
    <source>
        <dbReference type="PIRSR" id="PIRSR604294-1"/>
    </source>
</evidence>
<comment type="cofactor">
    <cofactor evidence="5">
        <name>Fe(2+)</name>
        <dbReference type="ChEBI" id="CHEBI:29033"/>
    </cofactor>
    <text evidence="5">Binds 1 Fe(2+) ion per subunit.</text>
</comment>
<comment type="similarity">
    <text evidence="1">Belongs to the carotenoid oxygenase family.</text>
</comment>
<feature type="binding site" evidence="5">
    <location>
        <position position="90"/>
    </location>
    <ligand>
        <name>Fe cation</name>
        <dbReference type="ChEBI" id="CHEBI:24875"/>
        <note>catalytic</note>
    </ligand>
</feature>
<accession>A0A6J1CG66</accession>
<dbReference type="KEGG" id="mcha:111010932"/>
<dbReference type="Proteomes" id="UP000504603">
    <property type="component" value="Unplaced"/>
</dbReference>
<evidence type="ECO:0000313" key="7">
    <source>
        <dbReference type="RefSeq" id="XP_022140207.1"/>
    </source>
</evidence>
<evidence type="ECO:0000256" key="1">
    <source>
        <dbReference type="ARBA" id="ARBA00006787"/>
    </source>
</evidence>
<proteinExistence type="inferred from homology"/>
<dbReference type="PANTHER" id="PTHR10543">
    <property type="entry name" value="BETA-CAROTENE DIOXYGENASE"/>
    <property type="match status" value="1"/>
</dbReference>
<gene>
    <name evidence="7" type="primary">LOC111010932</name>
</gene>
<keyword evidence="3" id="KW-0223">Dioxygenase</keyword>
<dbReference type="AlphaFoldDB" id="A0A6J1CG66"/>
<dbReference type="GO" id="GO:0016121">
    <property type="term" value="P:carotene catabolic process"/>
    <property type="evidence" value="ECO:0007669"/>
    <property type="project" value="TreeGrafter"/>
</dbReference>
<evidence type="ECO:0000256" key="4">
    <source>
        <dbReference type="ARBA" id="ARBA00023004"/>
    </source>
</evidence>